<keyword evidence="10 13" id="KW-1133">Transmembrane helix</keyword>
<proteinExistence type="inferred from homology"/>
<evidence type="ECO:0000256" key="13">
    <source>
        <dbReference type="SAM" id="Phobius"/>
    </source>
</evidence>
<dbReference type="EMBL" id="FZPA01000005">
    <property type="protein sequence ID" value="SNS77115.1"/>
    <property type="molecule type" value="Genomic_DNA"/>
</dbReference>
<accession>A0A239H7K3</accession>
<dbReference type="GO" id="GO:0022857">
    <property type="term" value="F:transmembrane transporter activity"/>
    <property type="evidence" value="ECO:0007669"/>
    <property type="project" value="InterPro"/>
</dbReference>
<evidence type="ECO:0000313" key="15">
    <source>
        <dbReference type="Proteomes" id="UP000198339"/>
    </source>
</evidence>
<evidence type="ECO:0000256" key="3">
    <source>
        <dbReference type="ARBA" id="ARBA00005811"/>
    </source>
</evidence>
<keyword evidence="6" id="KW-1003">Cell membrane</keyword>
<dbReference type="Pfam" id="PF02472">
    <property type="entry name" value="ExbD"/>
    <property type="match status" value="1"/>
</dbReference>
<dbReference type="OrthoDB" id="195377at2"/>
<evidence type="ECO:0000256" key="6">
    <source>
        <dbReference type="ARBA" id="ARBA00022475"/>
    </source>
</evidence>
<keyword evidence="7" id="KW-0997">Cell inner membrane</keyword>
<evidence type="ECO:0000256" key="10">
    <source>
        <dbReference type="ARBA" id="ARBA00022989"/>
    </source>
</evidence>
<comment type="subcellular location">
    <subcellularLocation>
        <location evidence="2">Cell inner membrane</location>
        <topology evidence="2">Single-pass type II membrane protein</topology>
    </subcellularLocation>
    <subcellularLocation>
        <location evidence="12">Cell membrane</location>
        <topology evidence="12">Single-pass type II membrane protein</topology>
    </subcellularLocation>
</comment>
<dbReference type="Proteomes" id="UP000198339">
    <property type="component" value="Unassembled WGS sequence"/>
</dbReference>
<evidence type="ECO:0000256" key="11">
    <source>
        <dbReference type="ARBA" id="ARBA00023136"/>
    </source>
</evidence>
<gene>
    <name evidence="14" type="ORF">SAMN06295955_1059</name>
</gene>
<dbReference type="PANTHER" id="PTHR30558">
    <property type="entry name" value="EXBD MEMBRANE COMPONENT OF PMF-DRIVEN MACROMOLECULE IMPORT SYSTEM"/>
    <property type="match status" value="1"/>
</dbReference>
<keyword evidence="9 12" id="KW-0653">Protein transport</keyword>
<keyword evidence="5 12" id="KW-0813">Transport</keyword>
<comment type="function">
    <text evidence="1">Involved in the TonB-dependent energy-dependent transport of various receptor-bound substrates.</text>
</comment>
<dbReference type="AlphaFoldDB" id="A0A239H7K3"/>
<dbReference type="Gene3D" id="3.30.420.270">
    <property type="match status" value="1"/>
</dbReference>
<protein>
    <submittedName>
        <fullName evidence="14">Biopolymer transport protein ExbD</fullName>
    </submittedName>
</protein>
<feature type="transmembrane region" description="Helical" evidence="13">
    <location>
        <begin position="16"/>
        <end position="38"/>
    </location>
</feature>
<evidence type="ECO:0000256" key="12">
    <source>
        <dbReference type="RuleBase" id="RU003879"/>
    </source>
</evidence>
<comment type="subunit">
    <text evidence="4">The accessory proteins ExbB and ExbD seem to form a complex with TonB.</text>
</comment>
<comment type="similarity">
    <text evidence="3 12">Belongs to the ExbD/TolR family.</text>
</comment>
<reference evidence="14 15" key="1">
    <citation type="submission" date="2017-06" db="EMBL/GenBank/DDBJ databases">
        <authorList>
            <person name="Kim H.J."/>
            <person name="Triplett B.A."/>
        </authorList>
    </citation>
    <scope>NUCLEOTIDE SEQUENCE [LARGE SCALE GENOMIC DNA]</scope>
    <source>
        <strain evidence="14 15">DS15</strain>
    </source>
</reference>
<dbReference type="InterPro" id="IPR003400">
    <property type="entry name" value="ExbD"/>
</dbReference>
<evidence type="ECO:0000256" key="7">
    <source>
        <dbReference type="ARBA" id="ARBA00022519"/>
    </source>
</evidence>
<dbReference type="RefSeq" id="WP_089215568.1">
    <property type="nucleotide sequence ID" value="NZ_FZPA01000005.1"/>
</dbReference>
<dbReference type="GO" id="GO:0005886">
    <property type="term" value="C:plasma membrane"/>
    <property type="evidence" value="ECO:0007669"/>
    <property type="project" value="UniProtKB-SubCell"/>
</dbReference>
<evidence type="ECO:0000256" key="5">
    <source>
        <dbReference type="ARBA" id="ARBA00022448"/>
    </source>
</evidence>
<evidence type="ECO:0000256" key="2">
    <source>
        <dbReference type="ARBA" id="ARBA00004249"/>
    </source>
</evidence>
<evidence type="ECO:0000256" key="9">
    <source>
        <dbReference type="ARBA" id="ARBA00022927"/>
    </source>
</evidence>
<organism evidence="14 15">
    <name type="scientific">Sphingopyxis indica</name>
    <dbReference type="NCBI Taxonomy" id="436663"/>
    <lineage>
        <taxon>Bacteria</taxon>
        <taxon>Pseudomonadati</taxon>
        <taxon>Pseudomonadota</taxon>
        <taxon>Alphaproteobacteria</taxon>
        <taxon>Sphingomonadales</taxon>
        <taxon>Sphingomonadaceae</taxon>
        <taxon>Sphingopyxis</taxon>
    </lineage>
</organism>
<name>A0A239H7K3_9SPHN</name>
<evidence type="ECO:0000256" key="8">
    <source>
        <dbReference type="ARBA" id="ARBA00022692"/>
    </source>
</evidence>
<dbReference type="PANTHER" id="PTHR30558:SF12">
    <property type="entry name" value="BIOPOLYMER TRANSPORT PROTEIN EXBD"/>
    <property type="match status" value="1"/>
</dbReference>
<sequence length="137" mass="14533">MAMQVGGKKPYNEINITPFVDVVLVLLIIFILMTTAAVQGIRVDLPTASSAQVLEAQKSRVIAVSNDGTVSIDAIPVSLSELESELRRSIATTPDLAVILRGDRAVQYDRIMQVLDICSKVGVPSLGMASTRPPGGA</sequence>
<keyword evidence="11 13" id="KW-0472">Membrane</keyword>
<evidence type="ECO:0000256" key="4">
    <source>
        <dbReference type="ARBA" id="ARBA00011471"/>
    </source>
</evidence>
<dbReference type="GO" id="GO:0015031">
    <property type="term" value="P:protein transport"/>
    <property type="evidence" value="ECO:0007669"/>
    <property type="project" value="UniProtKB-KW"/>
</dbReference>
<evidence type="ECO:0000313" key="14">
    <source>
        <dbReference type="EMBL" id="SNS77115.1"/>
    </source>
</evidence>
<keyword evidence="8 12" id="KW-0812">Transmembrane</keyword>
<evidence type="ECO:0000256" key="1">
    <source>
        <dbReference type="ARBA" id="ARBA00003540"/>
    </source>
</evidence>
<keyword evidence="15" id="KW-1185">Reference proteome</keyword>